<dbReference type="InterPro" id="IPR029064">
    <property type="entry name" value="Ribosomal_eL30-like_sf"/>
</dbReference>
<proteinExistence type="predicted"/>
<keyword evidence="5" id="KW-1185">Reference proteome</keyword>
<feature type="domain" description="tRNA/rRNA methyltransferase SpoU type" evidence="3">
    <location>
        <begin position="245"/>
        <end position="310"/>
    </location>
</feature>
<dbReference type="OrthoDB" id="270651at2759"/>
<dbReference type="SUPFAM" id="SSF55315">
    <property type="entry name" value="L30e-like"/>
    <property type="match status" value="1"/>
</dbReference>
<evidence type="ECO:0000259" key="3">
    <source>
        <dbReference type="Pfam" id="PF00588"/>
    </source>
</evidence>
<sequence length="325" mass="35883">MTHLKSRSKRESLKLLALEGKRLISDGIDAGLNLKTIYFSVEENLIGIKNLSLLPDAGVQLKKVFYKDLKLFSDHVTSPGVVGIFERPSTAGICKVHSRRSFDLPVTLIADNIRDPGNLGTIIRTAAAAGIERVLCVKGCVDAWESKVVRSSCGAHFRIPVIHDLEWPFIFNYIPTNAVKVYVADSSEFSQNNVEESSVSHNIEIITNAITESVVVDENTGRTMKFDESLENESILEKYRRAVLKTEDYSNVNYTSESDHVVVVVGGEASGPSLQSLKLCHDFGGYKLKIPLECGVESLNTSIAASIILYEIKRQFSEVSKSKSK</sequence>
<dbReference type="Gene3D" id="3.40.1280.10">
    <property type="match status" value="1"/>
</dbReference>
<evidence type="ECO:0000256" key="1">
    <source>
        <dbReference type="ARBA" id="ARBA00022603"/>
    </source>
</evidence>
<evidence type="ECO:0000313" key="5">
    <source>
        <dbReference type="Proteomes" id="UP000288716"/>
    </source>
</evidence>
<comment type="caution">
    <text evidence="4">The sequence shown here is derived from an EMBL/GenBank/DDBJ whole genome shotgun (WGS) entry which is preliminary data.</text>
</comment>
<reference evidence="4 5" key="1">
    <citation type="journal article" date="2018" name="Gigascience">
        <title>Genomes of trombidid mites reveal novel predicted allergens and laterally-transferred genes associated with secondary metabolism.</title>
        <authorList>
            <person name="Dong X."/>
            <person name="Chaisiri K."/>
            <person name="Xia D."/>
            <person name="Armstrong S.D."/>
            <person name="Fang Y."/>
            <person name="Donnelly M.J."/>
            <person name="Kadowaki T."/>
            <person name="McGarry J.W."/>
            <person name="Darby A.C."/>
            <person name="Makepeace B.L."/>
        </authorList>
    </citation>
    <scope>NUCLEOTIDE SEQUENCE [LARGE SCALE GENOMIC DNA]</scope>
    <source>
        <strain evidence="4">UoL-UT</strain>
    </source>
</reference>
<accession>A0A443S378</accession>
<dbReference type="GO" id="GO:0008173">
    <property type="term" value="F:RNA methyltransferase activity"/>
    <property type="evidence" value="ECO:0007669"/>
    <property type="project" value="InterPro"/>
</dbReference>
<evidence type="ECO:0000313" key="4">
    <source>
        <dbReference type="EMBL" id="RWS21977.1"/>
    </source>
</evidence>
<dbReference type="EMBL" id="NCKV01010162">
    <property type="protein sequence ID" value="RWS21977.1"/>
    <property type="molecule type" value="Genomic_DNA"/>
</dbReference>
<gene>
    <name evidence="4" type="ORF">B4U80_08882</name>
</gene>
<dbReference type="PANTHER" id="PTHR43191:SF2">
    <property type="entry name" value="RRNA METHYLTRANSFERASE 3, MITOCHONDRIAL"/>
    <property type="match status" value="1"/>
</dbReference>
<organism evidence="4 5">
    <name type="scientific">Leptotrombidium deliense</name>
    <dbReference type="NCBI Taxonomy" id="299467"/>
    <lineage>
        <taxon>Eukaryota</taxon>
        <taxon>Metazoa</taxon>
        <taxon>Ecdysozoa</taxon>
        <taxon>Arthropoda</taxon>
        <taxon>Chelicerata</taxon>
        <taxon>Arachnida</taxon>
        <taxon>Acari</taxon>
        <taxon>Acariformes</taxon>
        <taxon>Trombidiformes</taxon>
        <taxon>Prostigmata</taxon>
        <taxon>Anystina</taxon>
        <taxon>Parasitengona</taxon>
        <taxon>Trombiculoidea</taxon>
        <taxon>Trombiculidae</taxon>
        <taxon>Leptotrombidium</taxon>
    </lineage>
</organism>
<evidence type="ECO:0000256" key="2">
    <source>
        <dbReference type="ARBA" id="ARBA00022679"/>
    </source>
</evidence>
<dbReference type="InterPro" id="IPR001537">
    <property type="entry name" value="SpoU_MeTrfase"/>
</dbReference>
<dbReference type="Gene3D" id="3.30.1330.30">
    <property type="match status" value="1"/>
</dbReference>
<dbReference type="InterPro" id="IPR029028">
    <property type="entry name" value="Alpha/beta_knot_MTases"/>
</dbReference>
<dbReference type="InterPro" id="IPR029026">
    <property type="entry name" value="tRNA_m1G_MTases_N"/>
</dbReference>
<dbReference type="VEuPathDB" id="VectorBase:LDEU010063"/>
<protein>
    <submittedName>
        <fullName evidence="4">RNA methyltransferase-like protein 1</fullName>
    </submittedName>
</protein>
<dbReference type="GO" id="GO:0003723">
    <property type="term" value="F:RNA binding"/>
    <property type="evidence" value="ECO:0007669"/>
    <property type="project" value="InterPro"/>
</dbReference>
<dbReference type="AlphaFoldDB" id="A0A443S378"/>
<dbReference type="SUPFAM" id="SSF75217">
    <property type="entry name" value="alpha/beta knot"/>
    <property type="match status" value="1"/>
</dbReference>
<dbReference type="Pfam" id="PF00588">
    <property type="entry name" value="SpoU_methylase"/>
    <property type="match status" value="2"/>
</dbReference>
<dbReference type="GO" id="GO:0006396">
    <property type="term" value="P:RNA processing"/>
    <property type="evidence" value="ECO:0007669"/>
    <property type="project" value="InterPro"/>
</dbReference>
<keyword evidence="1 4" id="KW-0489">Methyltransferase</keyword>
<keyword evidence="2 4" id="KW-0808">Transferase</keyword>
<dbReference type="STRING" id="299467.A0A443S378"/>
<name>A0A443S378_9ACAR</name>
<dbReference type="InterPro" id="IPR051259">
    <property type="entry name" value="rRNA_Methyltransferase"/>
</dbReference>
<dbReference type="GO" id="GO:0032259">
    <property type="term" value="P:methylation"/>
    <property type="evidence" value="ECO:0007669"/>
    <property type="project" value="UniProtKB-KW"/>
</dbReference>
<dbReference type="Proteomes" id="UP000288716">
    <property type="component" value="Unassembled WGS sequence"/>
</dbReference>
<feature type="domain" description="tRNA/rRNA methyltransferase SpoU type" evidence="3">
    <location>
        <begin position="106"/>
        <end position="195"/>
    </location>
</feature>
<dbReference type="PANTHER" id="PTHR43191">
    <property type="entry name" value="RRNA METHYLTRANSFERASE 3"/>
    <property type="match status" value="1"/>
</dbReference>